<evidence type="ECO:0000256" key="5">
    <source>
        <dbReference type="HAMAP-Rule" id="MF_00081"/>
    </source>
</evidence>
<comment type="caution">
    <text evidence="8">The sequence shown here is derived from an EMBL/GenBank/DDBJ whole genome shotgun (WGS) entry which is preliminary data.</text>
</comment>
<reference evidence="8" key="1">
    <citation type="submission" date="2021-02" db="EMBL/GenBank/DDBJ databases">
        <title>Infant gut strain persistence is associated with maternal origin, phylogeny, and functional potential including surface adhesion and iron acquisition.</title>
        <authorList>
            <person name="Lou Y.C."/>
        </authorList>
    </citation>
    <scope>NUCLEOTIDE SEQUENCE</scope>
    <source>
        <strain evidence="8">L3_106_000M1_dasL3_106_000M1_concoct_15</strain>
    </source>
</reference>
<dbReference type="HAMAP" id="MF_00081">
    <property type="entry name" value="HrcA"/>
    <property type="match status" value="1"/>
</dbReference>
<keyword evidence="2 5" id="KW-0805">Transcription regulation</keyword>
<dbReference type="InterPro" id="IPR002571">
    <property type="entry name" value="HrcA"/>
</dbReference>
<dbReference type="Gene3D" id="1.10.10.10">
    <property type="entry name" value="Winged helix-like DNA-binding domain superfamily/Winged helix DNA-binding domain"/>
    <property type="match status" value="1"/>
</dbReference>
<dbReference type="Pfam" id="PF03444">
    <property type="entry name" value="WHD_HrcA"/>
    <property type="match status" value="1"/>
</dbReference>
<accession>A0A943EIB0</accession>
<dbReference type="InterPro" id="IPR023120">
    <property type="entry name" value="WHTH_transcript_rep_HrcA_IDD"/>
</dbReference>
<evidence type="ECO:0000256" key="4">
    <source>
        <dbReference type="ARBA" id="ARBA00023163"/>
    </source>
</evidence>
<dbReference type="EMBL" id="JAGZCZ010000014">
    <property type="protein sequence ID" value="MBS5520546.1"/>
    <property type="molecule type" value="Genomic_DNA"/>
</dbReference>
<evidence type="ECO:0000256" key="1">
    <source>
        <dbReference type="ARBA" id="ARBA00022491"/>
    </source>
</evidence>
<dbReference type="AlphaFoldDB" id="A0A943EIB0"/>
<dbReference type="PIRSF" id="PIRSF005485">
    <property type="entry name" value="HrcA"/>
    <property type="match status" value="1"/>
</dbReference>
<dbReference type="SUPFAM" id="SSF46785">
    <property type="entry name" value="Winged helix' DNA-binding domain"/>
    <property type="match status" value="1"/>
</dbReference>
<dbReference type="Pfam" id="PF01628">
    <property type="entry name" value="HrcA"/>
    <property type="match status" value="1"/>
</dbReference>
<name>A0A943EIB0_9FIRM</name>
<dbReference type="SUPFAM" id="SSF55781">
    <property type="entry name" value="GAF domain-like"/>
    <property type="match status" value="1"/>
</dbReference>
<dbReference type="InterPro" id="IPR029016">
    <property type="entry name" value="GAF-like_dom_sf"/>
</dbReference>
<feature type="domain" description="Heat-inducible transcription repressor HrcA C-terminal" evidence="6">
    <location>
        <begin position="109"/>
        <end position="328"/>
    </location>
</feature>
<organism evidence="8 9">
    <name type="scientific">Acidaminococcus intestini</name>
    <dbReference type="NCBI Taxonomy" id="187327"/>
    <lineage>
        <taxon>Bacteria</taxon>
        <taxon>Bacillati</taxon>
        <taxon>Bacillota</taxon>
        <taxon>Negativicutes</taxon>
        <taxon>Acidaminococcales</taxon>
        <taxon>Acidaminococcaceae</taxon>
        <taxon>Acidaminococcus</taxon>
    </lineage>
</organism>
<dbReference type="InterPro" id="IPR036388">
    <property type="entry name" value="WH-like_DNA-bd_sf"/>
</dbReference>
<dbReference type="NCBIfam" id="TIGR00331">
    <property type="entry name" value="hrcA"/>
    <property type="match status" value="1"/>
</dbReference>
<keyword evidence="4 5" id="KW-0804">Transcription</keyword>
<dbReference type="GO" id="GO:0003677">
    <property type="term" value="F:DNA binding"/>
    <property type="evidence" value="ECO:0007669"/>
    <property type="project" value="InterPro"/>
</dbReference>
<dbReference type="InterPro" id="IPR005104">
    <property type="entry name" value="WHTH_HrcA_DNA-bd"/>
</dbReference>
<dbReference type="GO" id="GO:0045892">
    <property type="term" value="P:negative regulation of DNA-templated transcription"/>
    <property type="evidence" value="ECO:0007669"/>
    <property type="project" value="UniProtKB-UniRule"/>
</dbReference>
<keyword evidence="1 5" id="KW-0678">Repressor</keyword>
<evidence type="ECO:0000313" key="8">
    <source>
        <dbReference type="EMBL" id="MBS5520546.1"/>
    </source>
</evidence>
<evidence type="ECO:0000313" key="9">
    <source>
        <dbReference type="Proteomes" id="UP000754226"/>
    </source>
</evidence>
<comment type="function">
    <text evidence="5">Negative regulator of class I heat shock genes (grpE-dnaK-dnaJ and groELS operons). Prevents heat-shock induction of these operons.</text>
</comment>
<dbReference type="InterPro" id="IPR036390">
    <property type="entry name" value="WH_DNA-bd_sf"/>
</dbReference>
<dbReference type="Gene3D" id="3.30.450.40">
    <property type="match status" value="1"/>
</dbReference>
<keyword evidence="3 5" id="KW-0346">Stress response</keyword>
<dbReference type="PANTHER" id="PTHR34824:SF1">
    <property type="entry name" value="HEAT-INDUCIBLE TRANSCRIPTION REPRESSOR HRCA"/>
    <property type="match status" value="1"/>
</dbReference>
<evidence type="ECO:0000259" key="7">
    <source>
        <dbReference type="Pfam" id="PF03444"/>
    </source>
</evidence>
<dbReference type="PANTHER" id="PTHR34824">
    <property type="entry name" value="HEAT-INDUCIBLE TRANSCRIPTION REPRESSOR HRCA"/>
    <property type="match status" value="1"/>
</dbReference>
<protein>
    <recommendedName>
        <fullName evidence="5">Heat-inducible transcription repressor HrcA</fullName>
    </recommendedName>
</protein>
<dbReference type="Proteomes" id="UP000754226">
    <property type="component" value="Unassembled WGS sequence"/>
</dbReference>
<feature type="domain" description="Winged helix-turn-helix transcription repressor HrcA DNA-binding" evidence="7">
    <location>
        <begin position="5"/>
        <end position="75"/>
    </location>
</feature>
<comment type="similarity">
    <text evidence="5">Belongs to the HrcA family.</text>
</comment>
<dbReference type="Gene3D" id="3.30.390.60">
    <property type="entry name" value="Heat-inducible transcription repressor hrca homolog, domain 3"/>
    <property type="match status" value="1"/>
</dbReference>
<evidence type="ECO:0000256" key="2">
    <source>
        <dbReference type="ARBA" id="ARBA00023015"/>
    </source>
</evidence>
<gene>
    <name evidence="5 8" type="primary">hrcA</name>
    <name evidence="8" type="ORF">KHX13_09610</name>
</gene>
<sequence length="348" mass="38938">MITVLTERQKKILQLVIDDYIETAEPVGSRTIARKYNLGISPATIRNEMSDLELLGFLEQPHTSAGRIPSAAAYRLYVDSLAGDGSLALSPSDMSLINNWFRQRVHTIDDIFQSTAKILSRMSKNVSVVLANKDSEATFSYMKFLPLNKGQAILCIVTEEGNVDHGVVEIPSGVKEGELDQIAQRVSQYLNGRKLNDISQELLAQVREMLAGDKRLYASIVSRIKKVKAAQQEDKMFLGGTKQLLGQPEFKDTERMRELLGVLEEEQMLKDMLKASSDSGLKVTIGSENKFSSIQDCSMIQATYRLNGQVVGTLAVLGPTRMEYRKVISVMDYLHHYLKVVMNKIDEK</sequence>
<proteinExistence type="inferred from homology"/>
<dbReference type="InterPro" id="IPR021153">
    <property type="entry name" value="HrcA_C"/>
</dbReference>
<evidence type="ECO:0000256" key="3">
    <source>
        <dbReference type="ARBA" id="ARBA00023016"/>
    </source>
</evidence>
<evidence type="ECO:0000259" key="6">
    <source>
        <dbReference type="Pfam" id="PF01628"/>
    </source>
</evidence>